<evidence type="ECO:0000259" key="2">
    <source>
        <dbReference type="Pfam" id="PF05678"/>
    </source>
</evidence>
<comment type="caution">
    <text evidence="3">The sequence shown here is derived from an EMBL/GenBank/DDBJ whole genome shotgun (WGS) entry which is preliminary data.</text>
</comment>
<dbReference type="Proteomes" id="UP001237642">
    <property type="component" value="Unassembled WGS sequence"/>
</dbReference>
<dbReference type="Pfam" id="PF05678">
    <property type="entry name" value="VQ"/>
    <property type="match status" value="1"/>
</dbReference>
<evidence type="ECO:0000256" key="1">
    <source>
        <dbReference type="SAM" id="MobiDB-lite"/>
    </source>
</evidence>
<dbReference type="PANTHER" id="PTHR33624">
    <property type="entry name" value="SIGMA FACTOR BINDING PROTEIN 1, CHLOROPLASTIC"/>
    <property type="match status" value="1"/>
</dbReference>
<accession>A0AAD8LWD8</accession>
<dbReference type="InterPro" id="IPR008889">
    <property type="entry name" value="VQ"/>
</dbReference>
<dbReference type="AlphaFoldDB" id="A0AAD8LWD8"/>
<name>A0AAD8LWD8_9APIA</name>
<dbReference type="InterPro" id="IPR039335">
    <property type="entry name" value="SIB1/2"/>
</dbReference>
<organism evidence="3 4">
    <name type="scientific">Heracleum sosnowskyi</name>
    <dbReference type="NCBI Taxonomy" id="360622"/>
    <lineage>
        <taxon>Eukaryota</taxon>
        <taxon>Viridiplantae</taxon>
        <taxon>Streptophyta</taxon>
        <taxon>Embryophyta</taxon>
        <taxon>Tracheophyta</taxon>
        <taxon>Spermatophyta</taxon>
        <taxon>Magnoliopsida</taxon>
        <taxon>eudicotyledons</taxon>
        <taxon>Gunneridae</taxon>
        <taxon>Pentapetalae</taxon>
        <taxon>asterids</taxon>
        <taxon>campanulids</taxon>
        <taxon>Apiales</taxon>
        <taxon>Apiaceae</taxon>
        <taxon>Apioideae</taxon>
        <taxon>apioid superclade</taxon>
        <taxon>Tordylieae</taxon>
        <taxon>Tordyliinae</taxon>
        <taxon>Heracleum</taxon>
    </lineage>
</organism>
<dbReference type="PANTHER" id="PTHR33624:SF17">
    <property type="entry name" value="OS07G0687400 PROTEIN"/>
    <property type="match status" value="1"/>
</dbReference>
<sequence length="233" mass="26846">MDMSRVHQPKSNILKKGRRKMSNNDKKSVKVVYISTPVKVNISASNFRALVQELTGRDSDMSRFEDFNHDLSDKSLECKDDIFRNFGEKSWELKNDQTNSSEKSWELKNDQVTTVSSISNYSANDTDHENSEGVVRPVIHEFQAVAMMEDPCYYDYSPASASSESLLDSFDDVVSSRIVEELEQMFPSNLFDYGSCISHENHVLGDVYGRNRKEKVKFRCYFESRLRIVGFIE</sequence>
<feature type="region of interest" description="Disordered" evidence="1">
    <location>
        <begin position="1"/>
        <end position="25"/>
    </location>
</feature>
<gene>
    <name evidence="3" type="ORF">POM88_054891</name>
</gene>
<dbReference type="EMBL" id="JAUIZM010000112">
    <property type="protein sequence ID" value="KAK1348935.1"/>
    <property type="molecule type" value="Genomic_DNA"/>
</dbReference>
<reference evidence="3" key="2">
    <citation type="submission" date="2023-05" db="EMBL/GenBank/DDBJ databases">
        <authorList>
            <person name="Schelkunov M.I."/>
        </authorList>
    </citation>
    <scope>NUCLEOTIDE SEQUENCE</scope>
    <source>
        <strain evidence="3">Hsosn_3</strain>
        <tissue evidence="3">Leaf</tissue>
    </source>
</reference>
<keyword evidence="4" id="KW-1185">Reference proteome</keyword>
<evidence type="ECO:0000313" key="4">
    <source>
        <dbReference type="Proteomes" id="UP001237642"/>
    </source>
</evidence>
<feature type="domain" description="VQ" evidence="2">
    <location>
        <begin position="34"/>
        <end position="60"/>
    </location>
</feature>
<evidence type="ECO:0000313" key="3">
    <source>
        <dbReference type="EMBL" id="KAK1348935.1"/>
    </source>
</evidence>
<protein>
    <submittedName>
        <fullName evidence="3">Sigma factor binding protein 1</fullName>
    </submittedName>
</protein>
<reference evidence="3" key="1">
    <citation type="submission" date="2023-02" db="EMBL/GenBank/DDBJ databases">
        <title>Genome of toxic invasive species Heracleum sosnowskyi carries increased number of genes despite the absence of recent whole-genome duplications.</title>
        <authorList>
            <person name="Schelkunov M."/>
            <person name="Shtratnikova V."/>
            <person name="Makarenko M."/>
            <person name="Klepikova A."/>
            <person name="Omelchenko D."/>
            <person name="Novikova G."/>
            <person name="Obukhova E."/>
            <person name="Bogdanov V."/>
            <person name="Penin A."/>
            <person name="Logacheva M."/>
        </authorList>
    </citation>
    <scope>NUCLEOTIDE SEQUENCE</scope>
    <source>
        <strain evidence="3">Hsosn_3</strain>
        <tissue evidence="3">Leaf</tissue>
    </source>
</reference>
<proteinExistence type="predicted"/>